<proteinExistence type="predicted"/>
<gene>
    <name evidence="2" type="ORF">MHBO_000563</name>
</gene>
<name>A0ABV2AG03_9EUKA</name>
<accession>A0ABV2AG03</accession>
<feature type="coiled-coil region" evidence="1">
    <location>
        <begin position="86"/>
        <end position="183"/>
    </location>
</feature>
<protein>
    <submittedName>
        <fullName evidence="2">Uncharacterized protein</fullName>
    </submittedName>
</protein>
<evidence type="ECO:0000256" key="1">
    <source>
        <dbReference type="SAM" id="Coils"/>
    </source>
</evidence>
<dbReference type="EMBL" id="JBDODL010000096">
    <property type="protein sequence ID" value="MES1918620.1"/>
    <property type="molecule type" value="Genomic_DNA"/>
</dbReference>
<keyword evidence="1" id="KW-0175">Coiled coil</keyword>
<organism evidence="2 3">
    <name type="scientific">Bonamia ostreae</name>
    <dbReference type="NCBI Taxonomy" id="126728"/>
    <lineage>
        <taxon>Eukaryota</taxon>
        <taxon>Sar</taxon>
        <taxon>Rhizaria</taxon>
        <taxon>Endomyxa</taxon>
        <taxon>Ascetosporea</taxon>
        <taxon>Haplosporida</taxon>
        <taxon>Bonamia</taxon>
    </lineage>
</organism>
<reference evidence="2 3" key="1">
    <citation type="journal article" date="2024" name="BMC Biol.">
        <title>Comparative genomics of Ascetosporea gives new insight into the evolutionary basis for animal parasitism in Rhizaria.</title>
        <authorList>
            <person name="Hiltunen Thoren M."/>
            <person name="Onut-Brannstrom I."/>
            <person name="Alfjorden A."/>
            <person name="Peckova H."/>
            <person name="Swords F."/>
            <person name="Hooper C."/>
            <person name="Holzer A.S."/>
            <person name="Bass D."/>
            <person name="Burki F."/>
        </authorList>
    </citation>
    <scope>NUCLEOTIDE SEQUENCE [LARGE SCALE GENOMIC DNA]</scope>
    <source>
        <strain evidence="2">20-A016</strain>
    </source>
</reference>
<evidence type="ECO:0000313" key="2">
    <source>
        <dbReference type="EMBL" id="MES1918620.1"/>
    </source>
</evidence>
<comment type="caution">
    <text evidence="2">The sequence shown here is derived from an EMBL/GenBank/DDBJ whole genome shotgun (WGS) entry which is preliminary data.</text>
</comment>
<sequence>MTERQISFVEKNAQKQRTLKIEIADEIKQTKIKIEQSKKLQKEITEKYTKCDDDVNSIRKTVFSVFCLKTGIEDVKQFEEKTNAHLEMTAQKRMSLIENISRAQEKLAFEKSVSESLKDEISEIENKTKISERKINSLKLKLEHFEDEINRKNKEILNIKNKMKKLESEKRKVKDQIFSIEETVIKVADEVKQNLRNRAERDLEKERLSALEQDLIVTADMEE</sequence>
<evidence type="ECO:0000313" key="3">
    <source>
        <dbReference type="Proteomes" id="UP001439008"/>
    </source>
</evidence>
<keyword evidence="3" id="KW-1185">Reference proteome</keyword>
<feature type="non-terminal residue" evidence="2">
    <location>
        <position position="223"/>
    </location>
</feature>
<dbReference type="Proteomes" id="UP001439008">
    <property type="component" value="Unassembled WGS sequence"/>
</dbReference>